<reference evidence="2 3" key="1">
    <citation type="submission" date="2020-03" db="EMBL/GenBank/DDBJ databases">
        <title>Dissostichus mawsoni Genome sequencing and assembly.</title>
        <authorList>
            <person name="Park H."/>
        </authorList>
    </citation>
    <scope>NUCLEOTIDE SEQUENCE [LARGE SCALE GENOMIC DNA]</scope>
    <source>
        <strain evidence="2">DM0001</strain>
        <tissue evidence="2">Muscle</tissue>
    </source>
</reference>
<sequence length="62" mass="6619">MERGPGPDGEGPGPDEVLVLMERGPGPDGEREVLVERGPGLMERGSGLMERGSVPDGERFWS</sequence>
<dbReference type="AlphaFoldDB" id="A0A7J5XC74"/>
<name>A0A7J5XC74_DISMA</name>
<comment type="caution">
    <text evidence="2">The sequence shown here is derived from an EMBL/GenBank/DDBJ whole genome shotgun (WGS) entry which is preliminary data.</text>
</comment>
<evidence type="ECO:0000256" key="1">
    <source>
        <dbReference type="SAM" id="MobiDB-lite"/>
    </source>
</evidence>
<protein>
    <submittedName>
        <fullName evidence="2">Uncharacterized protein</fullName>
    </submittedName>
</protein>
<organism evidence="2 3">
    <name type="scientific">Dissostichus mawsoni</name>
    <name type="common">Antarctic cod</name>
    <dbReference type="NCBI Taxonomy" id="36200"/>
    <lineage>
        <taxon>Eukaryota</taxon>
        <taxon>Metazoa</taxon>
        <taxon>Chordata</taxon>
        <taxon>Craniata</taxon>
        <taxon>Vertebrata</taxon>
        <taxon>Euteleostomi</taxon>
        <taxon>Actinopterygii</taxon>
        <taxon>Neopterygii</taxon>
        <taxon>Teleostei</taxon>
        <taxon>Neoteleostei</taxon>
        <taxon>Acanthomorphata</taxon>
        <taxon>Eupercaria</taxon>
        <taxon>Perciformes</taxon>
        <taxon>Notothenioidei</taxon>
        <taxon>Nototheniidae</taxon>
        <taxon>Dissostichus</taxon>
    </lineage>
</organism>
<keyword evidence="3" id="KW-1185">Reference proteome</keyword>
<accession>A0A7J5XC74</accession>
<evidence type="ECO:0000313" key="2">
    <source>
        <dbReference type="EMBL" id="KAF3834610.1"/>
    </source>
</evidence>
<dbReference type="Proteomes" id="UP000518266">
    <property type="component" value="Unassembled WGS sequence"/>
</dbReference>
<feature type="region of interest" description="Disordered" evidence="1">
    <location>
        <begin position="42"/>
        <end position="62"/>
    </location>
</feature>
<dbReference type="EMBL" id="JAAKFY010000025">
    <property type="protein sequence ID" value="KAF3834610.1"/>
    <property type="molecule type" value="Genomic_DNA"/>
</dbReference>
<proteinExistence type="predicted"/>
<evidence type="ECO:0000313" key="3">
    <source>
        <dbReference type="Proteomes" id="UP000518266"/>
    </source>
</evidence>
<gene>
    <name evidence="2" type="ORF">F7725_027168</name>
</gene>